<keyword evidence="1" id="KW-0732">Signal</keyword>
<evidence type="ECO:0000313" key="2">
    <source>
        <dbReference type="EMBL" id="MCH7413686.1"/>
    </source>
</evidence>
<feature type="chain" id="PRO_5045169342" evidence="1">
    <location>
        <begin position="27"/>
        <end position="527"/>
    </location>
</feature>
<name>A0ABS9VB72_9BACT</name>
<protein>
    <submittedName>
        <fullName evidence="2">Uncharacterized protein</fullName>
    </submittedName>
</protein>
<sequence>MKARLLSLKVCLTFGLIMGLFLSACTENDFQENGKVKKSLNASIKEENMTKFASILSKAVYERKEVREFLKQESLKQFDKNYDVLYYLVKDETIGNETLRDILISYSSVEELEKIERSIPLLNIYVSRIEFFDILPENLDTDDTEIPVIVSKKSENALFFNGVEELSFEKGEVPNFHVFVVNENSRVIIPENSHNARSRGRVIFRSPAFEGTNSHSSDEELIVGINEVGQKAINAFTHFNKDDGSISQKGFQRDFIYYGITPQNMTGSLNHSVNEYIQFLEIDPKVYYDISGQRDSQIYNRDPFIVNSGVTRKSRNGYTSAELIDRMWSKGSYDFRFEVYTSSGAPIIVFAPLRPDQIWDFNIDHSYRHSTWFRKSKHTYKIDPSKFTSKLVVLPNPVNIGKWDIKNGPLTRYLKIYEDDEGEELMYKETFEMSFAHETNFVGNKKISLGLKEEVNSTIGVAGNIESPTTITKPIEINVLRSVESDYLGSIKMYFYDPVLQEVSTNTNSVIVHKYDTGSVKVGLVVK</sequence>
<evidence type="ECO:0000313" key="3">
    <source>
        <dbReference type="Proteomes" id="UP001165430"/>
    </source>
</evidence>
<dbReference type="PROSITE" id="PS51257">
    <property type="entry name" value="PROKAR_LIPOPROTEIN"/>
    <property type="match status" value="1"/>
</dbReference>
<dbReference type="EMBL" id="JAKZGO010000006">
    <property type="protein sequence ID" value="MCH7413686.1"/>
    <property type="molecule type" value="Genomic_DNA"/>
</dbReference>
<proteinExistence type="predicted"/>
<gene>
    <name evidence="2" type="ORF">MM213_09330</name>
</gene>
<evidence type="ECO:0000256" key="1">
    <source>
        <dbReference type="SAM" id="SignalP"/>
    </source>
</evidence>
<dbReference type="Proteomes" id="UP001165430">
    <property type="component" value="Unassembled WGS sequence"/>
</dbReference>
<organism evidence="2 3">
    <name type="scientific">Belliella alkalica</name>
    <dbReference type="NCBI Taxonomy" id="1730871"/>
    <lineage>
        <taxon>Bacteria</taxon>
        <taxon>Pseudomonadati</taxon>
        <taxon>Bacteroidota</taxon>
        <taxon>Cytophagia</taxon>
        <taxon>Cytophagales</taxon>
        <taxon>Cyclobacteriaceae</taxon>
        <taxon>Belliella</taxon>
    </lineage>
</organism>
<keyword evidence="3" id="KW-1185">Reference proteome</keyword>
<feature type="signal peptide" evidence="1">
    <location>
        <begin position="1"/>
        <end position="26"/>
    </location>
</feature>
<comment type="caution">
    <text evidence="2">The sequence shown here is derived from an EMBL/GenBank/DDBJ whole genome shotgun (WGS) entry which is preliminary data.</text>
</comment>
<dbReference type="RefSeq" id="WP_241411643.1">
    <property type="nucleotide sequence ID" value="NZ_JAKZGO010000006.1"/>
</dbReference>
<accession>A0ABS9VB72</accession>
<reference evidence="2" key="1">
    <citation type="submission" date="2022-03" db="EMBL/GenBank/DDBJ databases">
        <title>De novo assembled genomes of Belliella spp. (Cyclobacteriaceae) strains.</title>
        <authorList>
            <person name="Szabo A."/>
            <person name="Korponai K."/>
            <person name="Felfoldi T."/>
        </authorList>
    </citation>
    <scope>NUCLEOTIDE SEQUENCE</scope>
    <source>
        <strain evidence="2">DSM 111903</strain>
    </source>
</reference>